<gene>
    <name evidence="23" type="ORF">N7482_010735</name>
</gene>
<reference evidence="23" key="1">
    <citation type="submission" date="2022-11" db="EMBL/GenBank/DDBJ databases">
        <authorList>
            <person name="Petersen C."/>
        </authorList>
    </citation>
    <scope>NUCLEOTIDE SEQUENCE</scope>
    <source>
        <strain evidence="23">IBT 26290</strain>
    </source>
</reference>
<keyword evidence="12" id="KW-0442">Lipid degradation</keyword>
<evidence type="ECO:0000313" key="23">
    <source>
        <dbReference type="EMBL" id="KAJ5151483.1"/>
    </source>
</evidence>
<keyword evidence="11" id="KW-0378">Hydrolase</keyword>
<dbReference type="InterPro" id="IPR002921">
    <property type="entry name" value="Fungal_lipase-type"/>
</dbReference>
<feature type="signal peptide" evidence="21">
    <location>
        <begin position="1"/>
        <end position="33"/>
    </location>
</feature>
<evidence type="ECO:0000256" key="3">
    <source>
        <dbReference type="ARBA" id="ARBA00004343"/>
    </source>
</evidence>
<accession>A0A9W9HMJ9</accession>
<evidence type="ECO:0000256" key="9">
    <source>
        <dbReference type="ARBA" id="ARBA00022692"/>
    </source>
</evidence>
<dbReference type="GO" id="GO:0034496">
    <property type="term" value="P:multivesicular body membrane disassembly"/>
    <property type="evidence" value="ECO:0007669"/>
    <property type="project" value="TreeGrafter"/>
</dbReference>
<keyword evidence="17" id="KW-0472">Membrane</keyword>
<comment type="similarity">
    <text evidence="4">Belongs to the AB hydrolase superfamily. Lipase family.</text>
</comment>
<dbReference type="GO" id="GO:0006660">
    <property type="term" value="P:phosphatidylserine catabolic process"/>
    <property type="evidence" value="ECO:0007669"/>
    <property type="project" value="TreeGrafter"/>
</dbReference>
<dbReference type="EC" id="3.1.1.3" evidence="6"/>
<protein>
    <recommendedName>
        <fullName evidence="7">Putative lipase ATG15</fullName>
        <ecNumber evidence="6">3.1.1.3</ecNumber>
    </recommendedName>
    <alternativeName>
        <fullName evidence="20">Autophagy-related protein 15</fullName>
    </alternativeName>
    <alternativeName>
        <fullName evidence="8">Putative lipase atg15</fullName>
    </alternativeName>
</protein>
<keyword evidence="24" id="KW-1185">Reference proteome</keyword>
<evidence type="ECO:0000256" key="15">
    <source>
        <dbReference type="ARBA" id="ARBA00023006"/>
    </source>
</evidence>
<dbReference type="GO" id="GO:0005775">
    <property type="term" value="C:vacuolar lumen"/>
    <property type="evidence" value="ECO:0007669"/>
    <property type="project" value="TreeGrafter"/>
</dbReference>
<evidence type="ECO:0000256" key="21">
    <source>
        <dbReference type="SAM" id="SignalP"/>
    </source>
</evidence>
<dbReference type="FunFam" id="3.40.50.1820:FF:000129">
    <property type="entry name" value="Autophagy related lipase Atg15, putative"/>
    <property type="match status" value="1"/>
</dbReference>
<dbReference type="CDD" id="cd00519">
    <property type="entry name" value="Lipase_3"/>
    <property type="match status" value="1"/>
</dbReference>
<dbReference type="GeneID" id="81432035"/>
<organism evidence="23 24">
    <name type="scientific">Penicillium canariense</name>
    <dbReference type="NCBI Taxonomy" id="189055"/>
    <lineage>
        <taxon>Eukaryota</taxon>
        <taxon>Fungi</taxon>
        <taxon>Dikarya</taxon>
        <taxon>Ascomycota</taxon>
        <taxon>Pezizomycotina</taxon>
        <taxon>Eurotiomycetes</taxon>
        <taxon>Eurotiomycetidae</taxon>
        <taxon>Eurotiales</taxon>
        <taxon>Aspergillaceae</taxon>
        <taxon>Penicillium</taxon>
    </lineage>
</organism>
<evidence type="ECO:0000256" key="2">
    <source>
        <dbReference type="ARBA" id="ARBA00004270"/>
    </source>
</evidence>
<keyword evidence="9" id="KW-0812">Transmembrane</keyword>
<comment type="subcellular location">
    <subcellularLocation>
        <location evidence="3">Endosome</location>
        <location evidence="3">Multivesicular body membrane</location>
        <topology evidence="3">Single-pass type II membrane protein</topology>
    </subcellularLocation>
    <subcellularLocation>
        <location evidence="2">Prevacuolar compartment membrane</location>
        <topology evidence="2">Single-pass type II membrane protein</topology>
    </subcellularLocation>
</comment>
<dbReference type="GO" id="GO:0017000">
    <property type="term" value="P:antibiotic biosynthetic process"/>
    <property type="evidence" value="ECO:0007669"/>
    <property type="project" value="UniProtKB-ARBA"/>
</dbReference>
<proteinExistence type="inferred from homology"/>
<dbReference type="SUPFAM" id="SSF53474">
    <property type="entry name" value="alpha/beta-Hydrolases"/>
    <property type="match status" value="1"/>
</dbReference>
<dbReference type="EMBL" id="JAPQKN010000008">
    <property type="protein sequence ID" value="KAJ5151483.1"/>
    <property type="molecule type" value="Genomic_DNA"/>
</dbReference>
<evidence type="ECO:0000256" key="10">
    <source>
        <dbReference type="ARBA" id="ARBA00022753"/>
    </source>
</evidence>
<dbReference type="AlphaFoldDB" id="A0A9W9HMJ9"/>
<evidence type="ECO:0000256" key="6">
    <source>
        <dbReference type="ARBA" id="ARBA00013279"/>
    </source>
</evidence>
<reference evidence="23" key="2">
    <citation type="journal article" date="2023" name="IMA Fungus">
        <title>Comparative genomic study of the Penicillium genus elucidates a diverse pangenome and 15 lateral gene transfer events.</title>
        <authorList>
            <person name="Petersen C."/>
            <person name="Sorensen T."/>
            <person name="Nielsen M.R."/>
            <person name="Sondergaard T.E."/>
            <person name="Sorensen J.L."/>
            <person name="Fitzpatrick D.A."/>
            <person name="Frisvad J.C."/>
            <person name="Nielsen K.L."/>
        </authorList>
    </citation>
    <scope>NUCLEOTIDE SEQUENCE</scope>
    <source>
        <strain evidence="23">IBT 26290</strain>
    </source>
</reference>
<keyword evidence="13" id="KW-0735">Signal-anchor</keyword>
<evidence type="ECO:0000256" key="8">
    <source>
        <dbReference type="ARBA" id="ARBA00019241"/>
    </source>
</evidence>
<dbReference type="RefSeq" id="XP_056538816.1">
    <property type="nucleotide sequence ID" value="XM_056692859.1"/>
</dbReference>
<feature type="domain" description="Fungal lipase-type" evidence="22">
    <location>
        <begin position="298"/>
        <end position="326"/>
    </location>
</feature>
<evidence type="ECO:0000259" key="22">
    <source>
        <dbReference type="Pfam" id="PF01764"/>
    </source>
</evidence>
<dbReference type="OrthoDB" id="58570at2759"/>
<comment type="subunit">
    <text evidence="5">Binds to both phosphatidylinositol (PI) and phosphatidylinositol 3,5-bisphosphate (PIP2).</text>
</comment>
<evidence type="ECO:0000256" key="18">
    <source>
        <dbReference type="ARBA" id="ARBA00023180"/>
    </source>
</evidence>
<evidence type="ECO:0000256" key="17">
    <source>
        <dbReference type="ARBA" id="ARBA00023136"/>
    </source>
</evidence>
<dbReference type="GO" id="GO:0034727">
    <property type="term" value="P:piecemeal microautophagy of the nucleus"/>
    <property type="evidence" value="ECO:0007669"/>
    <property type="project" value="TreeGrafter"/>
</dbReference>
<evidence type="ECO:0000256" key="4">
    <source>
        <dbReference type="ARBA" id="ARBA00010701"/>
    </source>
</evidence>
<sequence>MAHSPRSRSRARKGPSLKGLFLSAALLPNVVLAHFNDPAVQVPIIPPPVPVDEPNPPSETHEFSLRHIFHRGTYDHPDLLAKLDVYPDTRLWTLSEDGTEQEPFAISSPLIASSNPITIQRLADRRLSVIEGHLAAAKSSGAAPTLPPSEWVMDTLPGPNVTDKKTVLTFARMTANDYIEEPGTEDWETIHGRFNYSNSFGWKRDGLRGHIYADKTNSTIVISLKGTSPALFDGAGTTTNDKVNDNLFFGCCCGQGGSYLWRQVCDCQSATYTANLTCIVEAMNDENRYYKAAIDLYSNVTEIYPNANVWLTGHSLGGAMTSLLGLTFGLPAVTFEAVPEALPAARLGLPSPPGHDPRLPQSRDFTGAYHFGHTADPVYMGTCNGINSICTWGGYAMESACHTGQMCTYDTVGDKGWRVGLGTHKIRNVISDVIEVYDDVPACAPEEECYDCVLWKFFKSNGSEVTTTTTTTTTSPTLTRTATCKTPGWWGCLDESTTTTATKTTTTTTITTATTTTTTTTSTCKTPGWFGCNDPTTTTILVTSTSSTSSCQTPGWFGCHDSTTTTTNMPTPAPTITTPPLTKSTTCHDPGWLGCRDPTSKPTSAHGSTPASSTCKMPGIFWGCWDEPTPTPSITSAPTSTPTAPPSPSSRKCTYKLFFGLICLDR</sequence>
<evidence type="ECO:0000256" key="20">
    <source>
        <dbReference type="ARBA" id="ARBA00029828"/>
    </source>
</evidence>
<dbReference type="GO" id="GO:0004620">
    <property type="term" value="F:phospholipase activity"/>
    <property type="evidence" value="ECO:0007669"/>
    <property type="project" value="TreeGrafter"/>
</dbReference>
<evidence type="ECO:0000256" key="1">
    <source>
        <dbReference type="ARBA" id="ARBA00001024"/>
    </source>
</evidence>
<dbReference type="Gene3D" id="3.40.50.1820">
    <property type="entry name" value="alpha/beta hydrolase"/>
    <property type="match status" value="1"/>
</dbReference>
<evidence type="ECO:0000256" key="14">
    <source>
        <dbReference type="ARBA" id="ARBA00022989"/>
    </source>
</evidence>
<dbReference type="GO" id="GO:0072330">
    <property type="term" value="P:monocarboxylic acid biosynthetic process"/>
    <property type="evidence" value="ECO:0007669"/>
    <property type="project" value="UniProtKB-ARBA"/>
</dbReference>
<comment type="function">
    <text evidence="19">Lipase which is essential for lysis of subvacuolar cytoplasm to vacuole targeted bodies and intravacuolar autophagic bodies. Involved in the lysis of intravacuolar multivesicular body (MVB) vesicles. The intravacuolar membrane disintegration by ATG15 is critical to life span extension.</text>
</comment>
<evidence type="ECO:0000256" key="13">
    <source>
        <dbReference type="ARBA" id="ARBA00022968"/>
    </source>
</evidence>
<keyword evidence="21" id="KW-0732">Signal</keyword>
<evidence type="ECO:0000256" key="7">
    <source>
        <dbReference type="ARBA" id="ARBA00018542"/>
    </source>
</evidence>
<dbReference type="PANTHER" id="PTHR47175">
    <property type="entry name" value="LIPASE ATG15-RELATED"/>
    <property type="match status" value="1"/>
</dbReference>
<keyword evidence="14" id="KW-1133">Transmembrane helix</keyword>
<keyword evidence="18" id="KW-0325">Glycoprotein</keyword>
<keyword evidence="10" id="KW-0967">Endosome</keyword>
<evidence type="ECO:0000256" key="16">
    <source>
        <dbReference type="ARBA" id="ARBA00023098"/>
    </source>
</evidence>
<dbReference type="GO" id="GO:0046461">
    <property type="term" value="P:neutral lipid catabolic process"/>
    <property type="evidence" value="ECO:0007669"/>
    <property type="project" value="TreeGrafter"/>
</dbReference>
<dbReference type="GO" id="GO:0004806">
    <property type="term" value="F:triacylglycerol lipase activity"/>
    <property type="evidence" value="ECO:0007669"/>
    <property type="project" value="UniProtKB-EC"/>
</dbReference>
<dbReference type="GO" id="GO:0032585">
    <property type="term" value="C:multivesicular body membrane"/>
    <property type="evidence" value="ECO:0007669"/>
    <property type="project" value="UniProtKB-SubCell"/>
</dbReference>
<evidence type="ECO:0000256" key="19">
    <source>
        <dbReference type="ARBA" id="ARBA00024663"/>
    </source>
</evidence>
<keyword evidence="15" id="KW-0072">Autophagy</keyword>
<dbReference type="Proteomes" id="UP001149163">
    <property type="component" value="Unassembled WGS sequence"/>
</dbReference>
<evidence type="ECO:0000256" key="12">
    <source>
        <dbReference type="ARBA" id="ARBA00022963"/>
    </source>
</evidence>
<comment type="catalytic activity">
    <reaction evidence="1">
        <text>a triacylglycerol + H2O = a diacylglycerol + a fatty acid + H(+)</text>
        <dbReference type="Rhea" id="RHEA:12044"/>
        <dbReference type="ChEBI" id="CHEBI:15377"/>
        <dbReference type="ChEBI" id="CHEBI:15378"/>
        <dbReference type="ChEBI" id="CHEBI:17855"/>
        <dbReference type="ChEBI" id="CHEBI:18035"/>
        <dbReference type="ChEBI" id="CHEBI:28868"/>
        <dbReference type="EC" id="3.1.1.3"/>
    </reaction>
</comment>
<evidence type="ECO:0000256" key="11">
    <source>
        <dbReference type="ARBA" id="ARBA00022801"/>
    </source>
</evidence>
<evidence type="ECO:0000256" key="5">
    <source>
        <dbReference type="ARBA" id="ARBA00011137"/>
    </source>
</evidence>
<dbReference type="Pfam" id="PF01764">
    <property type="entry name" value="Lipase_3"/>
    <property type="match status" value="1"/>
</dbReference>
<evidence type="ECO:0000313" key="24">
    <source>
        <dbReference type="Proteomes" id="UP001149163"/>
    </source>
</evidence>
<comment type="caution">
    <text evidence="23">The sequence shown here is derived from an EMBL/GenBank/DDBJ whole genome shotgun (WGS) entry which is preliminary data.</text>
</comment>
<keyword evidence="16" id="KW-0443">Lipid metabolism</keyword>
<dbReference type="InterPro" id="IPR029058">
    <property type="entry name" value="AB_hydrolase_fold"/>
</dbReference>
<feature type="chain" id="PRO_5040883223" description="Putative lipase ATG15" evidence="21">
    <location>
        <begin position="34"/>
        <end position="666"/>
    </location>
</feature>
<dbReference type="InterPro" id="IPR050805">
    <property type="entry name" value="ATG15_Lipase"/>
</dbReference>
<name>A0A9W9HMJ9_9EURO</name>
<dbReference type="PANTHER" id="PTHR47175:SF2">
    <property type="entry name" value="LIPASE ATG15-RELATED"/>
    <property type="match status" value="1"/>
</dbReference>